<feature type="signal peptide" evidence="2">
    <location>
        <begin position="1"/>
        <end position="21"/>
    </location>
</feature>
<comment type="caution">
    <text evidence="3">The sequence shown here is derived from an EMBL/GenBank/DDBJ whole genome shotgun (WGS) entry which is preliminary data.</text>
</comment>
<proteinExistence type="predicted"/>
<keyword evidence="4" id="KW-1185">Reference proteome</keyword>
<feature type="compositionally biased region" description="Low complexity" evidence="1">
    <location>
        <begin position="57"/>
        <end position="100"/>
    </location>
</feature>
<evidence type="ECO:0000256" key="1">
    <source>
        <dbReference type="SAM" id="MobiDB-lite"/>
    </source>
</evidence>
<dbReference type="EMBL" id="SJPK01000002">
    <property type="protein sequence ID" value="TWT74116.1"/>
    <property type="molecule type" value="Genomic_DNA"/>
</dbReference>
<sequence precursor="true">MRHLKLLFMVALAVASTWIGAPEVIAKGFKGGSQGRGGGGGASRGGARHASMPNLGSSGRSRPQPSISRPSSSRPSISRPSTSRPSTSRPSFNRPTTSRPNISRPGGPQLDRPNLGGSISGGLKPATRPSTRPNFPSTLPGTKPSLPSARPGNRPERPATLPGNTLPGNRPNRPSTLPGKKPSLPGNKPNRPSFPSLDNGGRPGRLPGHADRPSAGDVGDFLGIGGGVHPTTLPGKLPNRPDIANRPDRPGNNRPGIDRPGNNRPGNDRPGNNRPGNDRPGNDRPGNNRPGNDRPGNNRPGNDRPGIDRPGNNRPGNDRPGNNRPNNRPNSRPNNRPINIGSLNVGNQVINNRPTWSNIDRTSVNRIQNRWGNQIGGLHGWAGARPGRINQWHSWGNDVRFRWNGYHHHNNWFAGDWWYSHPGGLCPWHYYHSFNRYPWNYWWRRPTWTAASSWFTWSAPATVWSQPIYYDYGSGGNVTYENNNVYINGEEVATADEFAQSAAALATVTPPVSPATEGGEIAAEDVAGQEVADSDAADSDQWMPLGTFALSTDEDDVEPTRLVQLAVDKSGIISGTLYNRETDQADAIQGRVDKQTQRVAMRLGSTDEIVAETGLYNLTQDEAPLLVHFGTDRVENYVLVRLEEPEEPADSADAEADTVGDDSAALDDAGSADTGI</sequence>
<dbReference type="Proteomes" id="UP000318053">
    <property type="component" value="Unassembled WGS sequence"/>
</dbReference>
<feature type="region of interest" description="Disordered" evidence="1">
    <location>
        <begin position="29"/>
        <end position="343"/>
    </location>
</feature>
<keyword evidence="2" id="KW-0732">Signal</keyword>
<evidence type="ECO:0000313" key="3">
    <source>
        <dbReference type="EMBL" id="TWT74116.1"/>
    </source>
</evidence>
<dbReference type="RefSeq" id="WP_186774747.1">
    <property type="nucleotide sequence ID" value="NZ_SJPK01000002.1"/>
</dbReference>
<reference evidence="3 4" key="1">
    <citation type="submission" date="2019-02" db="EMBL/GenBank/DDBJ databases">
        <title>Deep-cultivation of Planctomycetes and their phenomic and genomic characterization uncovers novel biology.</title>
        <authorList>
            <person name="Wiegand S."/>
            <person name="Jogler M."/>
            <person name="Boedeker C."/>
            <person name="Pinto D."/>
            <person name="Vollmers J."/>
            <person name="Rivas-Marin E."/>
            <person name="Kohn T."/>
            <person name="Peeters S.H."/>
            <person name="Heuer A."/>
            <person name="Rast P."/>
            <person name="Oberbeckmann S."/>
            <person name="Bunk B."/>
            <person name="Jeske O."/>
            <person name="Meyerdierks A."/>
            <person name="Storesund J.E."/>
            <person name="Kallscheuer N."/>
            <person name="Luecker S."/>
            <person name="Lage O.M."/>
            <person name="Pohl T."/>
            <person name="Merkel B.J."/>
            <person name="Hornburger P."/>
            <person name="Mueller R.-W."/>
            <person name="Bruemmer F."/>
            <person name="Labrenz M."/>
            <person name="Spormann A.M."/>
            <person name="Op Den Camp H."/>
            <person name="Overmann J."/>
            <person name="Amann R."/>
            <person name="Jetten M.S.M."/>
            <person name="Mascher T."/>
            <person name="Medema M.H."/>
            <person name="Devos D.P."/>
            <person name="Kaster A.-K."/>
            <person name="Ovreas L."/>
            <person name="Rohde M."/>
            <person name="Galperin M.Y."/>
            <person name="Jogler C."/>
        </authorList>
    </citation>
    <scope>NUCLEOTIDE SEQUENCE [LARGE SCALE GENOMIC DNA]</scope>
    <source>
        <strain evidence="3 4">CA85</strain>
    </source>
</reference>
<feature type="compositionally biased region" description="Low complexity" evidence="1">
    <location>
        <begin position="283"/>
        <end position="300"/>
    </location>
</feature>
<feature type="region of interest" description="Disordered" evidence="1">
    <location>
        <begin position="645"/>
        <end position="676"/>
    </location>
</feature>
<feature type="compositionally biased region" description="Low complexity" evidence="1">
    <location>
        <begin position="308"/>
        <end position="341"/>
    </location>
</feature>
<feature type="compositionally biased region" description="Low complexity" evidence="1">
    <location>
        <begin position="258"/>
        <end position="275"/>
    </location>
</feature>
<accession>A0A5C5YEE1</accession>
<feature type="compositionally biased region" description="Low complexity" evidence="1">
    <location>
        <begin position="661"/>
        <end position="676"/>
    </location>
</feature>
<feature type="compositionally biased region" description="Polar residues" evidence="1">
    <location>
        <begin position="162"/>
        <end position="175"/>
    </location>
</feature>
<feature type="compositionally biased region" description="Polar residues" evidence="1">
    <location>
        <begin position="128"/>
        <end position="140"/>
    </location>
</feature>
<protein>
    <recommendedName>
        <fullName evidence="5">Mu-protocadherin-putative cell-suface protein</fullName>
    </recommendedName>
</protein>
<evidence type="ECO:0000256" key="2">
    <source>
        <dbReference type="SAM" id="SignalP"/>
    </source>
</evidence>
<evidence type="ECO:0000313" key="4">
    <source>
        <dbReference type="Proteomes" id="UP000318053"/>
    </source>
</evidence>
<feature type="compositionally biased region" description="Gly residues" evidence="1">
    <location>
        <begin position="29"/>
        <end position="44"/>
    </location>
</feature>
<dbReference type="AlphaFoldDB" id="A0A5C5YEE1"/>
<gene>
    <name evidence="3" type="ORF">CA85_10020</name>
</gene>
<name>A0A5C5YEE1_9BACT</name>
<feature type="chain" id="PRO_5023027329" description="Mu-protocadherin-putative cell-suface protein" evidence="2">
    <location>
        <begin position="22"/>
        <end position="676"/>
    </location>
</feature>
<feature type="compositionally biased region" description="Acidic residues" evidence="1">
    <location>
        <begin position="645"/>
        <end position="660"/>
    </location>
</feature>
<organism evidence="3 4">
    <name type="scientific">Allorhodopirellula solitaria</name>
    <dbReference type="NCBI Taxonomy" id="2527987"/>
    <lineage>
        <taxon>Bacteria</taxon>
        <taxon>Pseudomonadati</taxon>
        <taxon>Planctomycetota</taxon>
        <taxon>Planctomycetia</taxon>
        <taxon>Pirellulales</taxon>
        <taxon>Pirellulaceae</taxon>
        <taxon>Allorhodopirellula</taxon>
    </lineage>
</organism>
<evidence type="ECO:0008006" key="5">
    <source>
        <dbReference type="Google" id="ProtNLM"/>
    </source>
</evidence>